<dbReference type="Proteomes" id="UP001500359">
    <property type="component" value="Unassembled WGS sequence"/>
</dbReference>
<dbReference type="SUPFAM" id="SSF53850">
    <property type="entry name" value="Periplasmic binding protein-like II"/>
    <property type="match status" value="1"/>
</dbReference>
<evidence type="ECO:0000256" key="3">
    <source>
        <dbReference type="SAM" id="SignalP"/>
    </source>
</evidence>
<comment type="caution">
    <text evidence="4">The sequence shown here is derived from an EMBL/GenBank/DDBJ whole genome shotgun (WGS) entry which is preliminary data.</text>
</comment>
<accession>A0ABN1LEE4</accession>
<evidence type="ECO:0000313" key="5">
    <source>
        <dbReference type="Proteomes" id="UP001500359"/>
    </source>
</evidence>
<dbReference type="Pfam" id="PF01547">
    <property type="entry name" value="SBP_bac_1"/>
    <property type="match status" value="1"/>
</dbReference>
<gene>
    <name evidence="4" type="ORF">GCM10009114_10430</name>
</gene>
<evidence type="ECO:0000313" key="4">
    <source>
        <dbReference type="EMBL" id="GAA0854486.1"/>
    </source>
</evidence>
<name>A0ABN1LEE4_9ALTE</name>
<keyword evidence="3" id="KW-0732">Signal</keyword>
<comment type="subcellular location">
    <subcellularLocation>
        <location evidence="1">Periplasm</location>
    </subcellularLocation>
</comment>
<organism evidence="4 5">
    <name type="scientific">Aliiglaciecola litoralis</name>
    <dbReference type="NCBI Taxonomy" id="582857"/>
    <lineage>
        <taxon>Bacteria</taxon>
        <taxon>Pseudomonadati</taxon>
        <taxon>Pseudomonadota</taxon>
        <taxon>Gammaproteobacteria</taxon>
        <taxon>Alteromonadales</taxon>
        <taxon>Alteromonadaceae</taxon>
        <taxon>Aliiglaciecola</taxon>
    </lineage>
</organism>
<feature type="chain" id="PRO_5045940077" description="Carbohydrate ABC transporter substrate-binding protein, CUT1 family" evidence="3">
    <location>
        <begin position="23"/>
        <end position="633"/>
    </location>
</feature>
<dbReference type="PANTHER" id="PTHR43649:SF14">
    <property type="entry name" value="BLR3389 PROTEIN"/>
    <property type="match status" value="1"/>
</dbReference>
<sequence length="633" mass="71267">MRTKYSLYLLFLVTFFFLKAEAASDAPLKIAVLSTTDQQTLAYTKMISQFEVSTGVKVDIHVYSDVNFKKKLPGWIELGNYDVLYGRAGQRLNKLVANQEIVPLSEFINVDEIEQQYLASALDAVRYQNHIYALPLGHYIWGFYYNKSIFKQLELSPPNTWDEFKLLNQRLQQSGVTPLIQATADSWPTLAWLDYLSVKIAGTNFRDAIITGETGNQADFNSLIDVFRYLVSNDLFFAPEHSWRWQQIIPAVERKQAAMTLSGQFVEQQIKQIDDANIGFFPFPNFQRGHDDIAVVPMEVLIIPSSTNQHAQVSKLMQFLVSYMAVDSLADDLGWLSVSKQPVQKETLSTRVSQAQMQIQNATQLVHYFNRDAEPNISQAWANAIITDIRNGNTDSIAEIQTRIQMSNTQASVDMVDDERLMNFSSLPGKGTYYFSRIMDSVYDSLGYKTVISRFASSEAVIKSLGFGADGDLVRVVNIPQLNLVAIKVPEPIIHARLYLVGGQGQSCELDGTKLPPGSSLAYGVDAHIFSTVAKQLKPESTTLTTLVEAWTGLYSGEFSHLLVFETDLYNKRDKLDSFCFETLQRIPGHHYLANKHIDLVDKVNNAIKQFKKTIDYKAITAEFGIGVLPDSQ</sequence>
<dbReference type="InterPro" id="IPR050490">
    <property type="entry name" value="Bact_solute-bd_prot1"/>
</dbReference>
<keyword evidence="5" id="KW-1185">Reference proteome</keyword>
<feature type="signal peptide" evidence="3">
    <location>
        <begin position="1"/>
        <end position="22"/>
    </location>
</feature>
<evidence type="ECO:0008006" key="6">
    <source>
        <dbReference type="Google" id="ProtNLM"/>
    </source>
</evidence>
<dbReference type="EMBL" id="BAAAFD010000002">
    <property type="protein sequence ID" value="GAA0854486.1"/>
    <property type="molecule type" value="Genomic_DNA"/>
</dbReference>
<evidence type="ECO:0000256" key="2">
    <source>
        <dbReference type="ARBA" id="ARBA00008520"/>
    </source>
</evidence>
<dbReference type="PANTHER" id="PTHR43649">
    <property type="entry name" value="ARABINOSE-BINDING PROTEIN-RELATED"/>
    <property type="match status" value="1"/>
</dbReference>
<evidence type="ECO:0000256" key="1">
    <source>
        <dbReference type="ARBA" id="ARBA00004418"/>
    </source>
</evidence>
<proteinExistence type="inferred from homology"/>
<dbReference type="Gene3D" id="3.40.190.10">
    <property type="entry name" value="Periplasmic binding protein-like II"/>
    <property type="match status" value="2"/>
</dbReference>
<protein>
    <recommendedName>
        <fullName evidence="6">Carbohydrate ABC transporter substrate-binding protein, CUT1 family</fullName>
    </recommendedName>
</protein>
<dbReference type="RefSeq" id="WP_343857231.1">
    <property type="nucleotide sequence ID" value="NZ_BAAAFD010000002.1"/>
</dbReference>
<comment type="similarity">
    <text evidence="2">Belongs to the bacterial solute-binding protein 1 family.</text>
</comment>
<reference evidence="4 5" key="1">
    <citation type="journal article" date="2019" name="Int. J. Syst. Evol. Microbiol.">
        <title>The Global Catalogue of Microorganisms (GCM) 10K type strain sequencing project: providing services to taxonomists for standard genome sequencing and annotation.</title>
        <authorList>
            <consortium name="The Broad Institute Genomics Platform"/>
            <consortium name="The Broad Institute Genome Sequencing Center for Infectious Disease"/>
            <person name="Wu L."/>
            <person name="Ma J."/>
        </authorList>
    </citation>
    <scope>NUCLEOTIDE SEQUENCE [LARGE SCALE GENOMIC DNA]</scope>
    <source>
        <strain evidence="4 5">JCM 15896</strain>
    </source>
</reference>
<dbReference type="InterPro" id="IPR006059">
    <property type="entry name" value="SBP"/>
</dbReference>